<evidence type="ECO:0008006" key="3">
    <source>
        <dbReference type="Google" id="ProtNLM"/>
    </source>
</evidence>
<dbReference type="InterPro" id="IPR015943">
    <property type="entry name" value="WD40/YVTN_repeat-like_dom_sf"/>
</dbReference>
<dbReference type="SUPFAM" id="SSF50978">
    <property type="entry name" value="WD40 repeat-like"/>
    <property type="match status" value="1"/>
</dbReference>
<reference evidence="2" key="2">
    <citation type="journal article" date="2014" name="PLoS ONE">
        <title>Genome and Transcriptome Analysis of the Fungal Pathogen Fusarium oxysporum f. sp. cubense Causing Banana Vascular Wilt Disease.</title>
        <authorList>
            <person name="Guo L."/>
            <person name="Han L."/>
            <person name="Yang L."/>
            <person name="Zeng H."/>
            <person name="Fan D."/>
            <person name="Zhu Y."/>
            <person name="Feng Y."/>
            <person name="Wang G."/>
            <person name="Peng C."/>
            <person name="Jiang X."/>
            <person name="Zhou D."/>
            <person name="Ni P."/>
            <person name="Liang C."/>
            <person name="Liu L."/>
            <person name="Wang J."/>
            <person name="Mao C."/>
            <person name="Fang X."/>
            <person name="Peng M."/>
            <person name="Huang J."/>
        </authorList>
    </citation>
    <scope>NUCLEOTIDE SEQUENCE [LARGE SCALE GENOMIC DNA]</scope>
    <source>
        <strain evidence="2">race 1</strain>
    </source>
</reference>
<evidence type="ECO:0000313" key="2">
    <source>
        <dbReference type="Proteomes" id="UP000016928"/>
    </source>
</evidence>
<dbReference type="VEuPathDB" id="FungiDB:FOC1_g10011797"/>
<dbReference type="HOGENOM" id="CLU_594522_0_0_1"/>
<evidence type="ECO:0000313" key="1">
    <source>
        <dbReference type="EMBL" id="ENH69444.1"/>
    </source>
</evidence>
<dbReference type="Gene3D" id="2.130.10.10">
    <property type="entry name" value="YVTN repeat-like/Quinoprotein amine dehydrogenase"/>
    <property type="match status" value="1"/>
</dbReference>
<dbReference type="AlphaFoldDB" id="N4U2K6"/>
<reference evidence="2" key="1">
    <citation type="submission" date="2012-09" db="EMBL/GenBank/DDBJ databases">
        <title>Genome sequencing and comparative transcriptomics of race 1 and race 4 of banana pathogen: Fusarium oxysporum f. sp. cubense.</title>
        <authorList>
            <person name="Fang X."/>
            <person name="Huang J."/>
        </authorList>
    </citation>
    <scope>NUCLEOTIDE SEQUENCE [LARGE SCALE GENOMIC DNA]</scope>
    <source>
        <strain evidence="2">race 1</strain>
    </source>
</reference>
<sequence length="460" mass="51559">MGLLDRLKDLTTLRIRLLVTSRDELPVRKAMNQVPHRSLSLATDFCEDAASDIKEILKREFAKIRNEAEIEEPRPTNDQFQEITVEALGNILDIETDTVNHWLWSCHAVIEPTVDYSSPIRVVHKSFNDFILEIESSKTRWLSSDESELHKYLAEECIECLRKGLHQNICQIQGPGTLQTDIEPTTINQYICRGLQYTSPHWSHHLLRAQGNALTERLRSATVPQGPTAELETIENLVNIKRVVISPNGHFLVSEDDAGLKLWDLSGETYEGQLAVHIHTLDDLKILSFSADSESLMLCAKNMFYIWMMGKISNAESSPQDPEYKIQAQLGIWSDGLRLRRASRPDPAGIRPELSSSQISASWVNGRTVAAYNLRTLEVWKLGPAIKHHFAFATPGEQQIMAVALSANDEYLAAAYGTTLKVWALKDSFRASDPKTIEQVVAMALSPNGSILALASFSTI</sequence>
<name>N4U2K6_FUSC1</name>
<organism evidence="1 2">
    <name type="scientific">Fusarium oxysporum f. sp. cubense (strain race 1)</name>
    <name type="common">Panama disease fungus</name>
    <dbReference type="NCBI Taxonomy" id="1229664"/>
    <lineage>
        <taxon>Eukaryota</taxon>
        <taxon>Fungi</taxon>
        <taxon>Dikarya</taxon>
        <taxon>Ascomycota</taxon>
        <taxon>Pezizomycotina</taxon>
        <taxon>Sordariomycetes</taxon>
        <taxon>Hypocreomycetidae</taxon>
        <taxon>Hypocreales</taxon>
        <taxon>Nectriaceae</taxon>
        <taxon>Fusarium</taxon>
        <taxon>Fusarium oxysporum species complex</taxon>
    </lineage>
</organism>
<dbReference type="EMBL" id="KB730216">
    <property type="protein sequence ID" value="ENH69444.1"/>
    <property type="molecule type" value="Genomic_DNA"/>
</dbReference>
<proteinExistence type="predicted"/>
<dbReference type="OrthoDB" id="5010451at2759"/>
<gene>
    <name evidence="1" type="ORF">FOC1_g10011797</name>
</gene>
<accession>N4U2K6</accession>
<dbReference type="Proteomes" id="UP000016928">
    <property type="component" value="Unassembled WGS sequence"/>
</dbReference>
<protein>
    <recommendedName>
        <fullName evidence="3">Vegetative incompatibility protein HET-E-1</fullName>
    </recommendedName>
</protein>
<dbReference type="InterPro" id="IPR036322">
    <property type="entry name" value="WD40_repeat_dom_sf"/>
</dbReference>
<dbReference type="STRING" id="1229664.N4U2K6"/>